<dbReference type="STRING" id="212818.A0A0D1Y0M4"/>
<keyword evidence="1" id="KW-0833">Ubl conjugation pathway</keyword>
<proteinExistence type="predicted"/>
<dbReference type="GeneID" id="27323020"/>
<accession>A0A0D1Y0M4</accession>
<dbReference type="CDD" id="cd23799">
    <property type="entry name" value="UBCc_UBE2J"/>
    <property type="match status" value="1"/>
</dbReference>
<dbReference type="Gene3D" id="3.10.110.10">
    <property type="entry name" value="Ubiquitin Conjugating Enzyme"/>
    <property type="match status" value="1"/>
</dbReference>
<dbReference type="SMART" id="SM00212">
    <property type="entry name" value="UBCc"/>
    <property type="match status" value="1"/>
</dbReference>
<dbReference type="AlphaFoldDB" id="A0A0D1Y0M4"/>
<dbReference type="SUPFAM" id="SSF54495">
    <property type="entry name" value="UBC-like"/>
    <property type="match status" value="1"/>
</dbReference>
<evidence type="ECO:0000256" key="2">
    <source>
        <dbReference type="SAM" id="MobiDB-lite"/>
    </source>
</evidence>
<dbReference type="HOGENOM" id="CLU_041481_0_3_1"/>
<feature type="domain" description="UBC core" evidence="3">
    <location>
        <begin position="5"/>
        <end position="166"/>
    </location>
</feature>
<evidence type="ECO:0000256" key="1">
    <source>
        <dbReference type="ARBA" id="ARBA00022786"/>
    </source>
</evidence>
<dbReference type="EMBL" id="KN847522">
    <property type="protein sequence ID" value="KIV94011.1"/>
    <property type="molecule type" value="Genomic_DNA"/>
</dbReference>
<feature type="compositionally biased region" description="Low complexity" evidence="2">
    <location>
        <begin position="210"/>
        <end position="223"/>
    </location>
</feature>
<feature type="region of interest" description="Disordered" evidence="2">
    <location>
        <begin position="195"/>
        <end position="278"/>
    </location>
</feature>
<protein>
    <recommendedName>
        <fullName evidence="3">UBC core domain-containing protein</fullName>
    </recommendedName>
</protein>
<evidence type="ECO:0000259" key="3">
    <source>
        <dbReference type="PROSITE" id="PS50127"/>
    </source>
</evidence>
<dbReference type="InterPro" id="IPR050113">
    <property type="entry name" value="Ub_conjugating_enzyme"/>
</dbReference>
<dbReference type="OrthoDB" id="1158011at2759"/>
<evidence type="ECO:0000313" key="5">
    <source>
        <dbReference type="Proteomes" id="UP000054302"/>
    </source>
</evidence>
<feature type="compositionally biased region" description="Low complexity" evidence="2">
    <location>
        <begin position="266"/>
        <end position="278"/>
    </location>
</feature>
<dbReference type="RefSeq" id="XP_016225585.1">
    <property type="nucleotide sequence ID" value="XM_016369797.1"/>
</dbReference>
<sequence length="425" mass="45929">MAPSPTIRRLLKETAELSSPSSNPNPAFFAAPVSDANLHEWHFTLLGPPSPSPYAGGIFHGRITLPTTYPLKPPNFRFLTPSGRFEVNREICLSISGFHEETWMPAWGVRTALTALRSFMAEPGTSGQIGGLEASQEVRMRLAKESRTWKCDACKRSNETIMREWWGICRAAGLNVEEEGLSLEALPDGMKVEARDPNVNKQKPADSDKSAASAAINSNTTAKTQSSPNTQQEPLPTVTPPSPKPRPQPLINIDHHTHTHTHKRSGSSTSSLAPPSEIPIITTPTAEATQASAEAILTNSELASTRISSTDDRRVTNIHSSPRAAAAANATINASNNRLTGTIQSAMVGSTSAAAAATAQPLQRIGQRDQDRSREQQTITIDRAIAGVFLALCFMVLKRIFYPAGFFGSVGRSAAGHDDFYLQRE</sequence>
<feature type="compositionally biased region" description="Basic and acidic residues" evidence="2">
    <location>
        <begin position="195"/>
        <end position="209"/>
    </location>
</feature>
<dbReference type="PROSITE" id="PS50127">
    <property type="entry name" value="UBC_2"/>
    <property type="match status" value="1"/>
</dbReference>
<feature type="compositionally biased region" description="Pro residues" evidence="2">
    <location>
        <begin position="237"/>
        <end position="248"/>
    </location>
</feature>
<organism evidence="4 5">
    <name type="scientific">Exophiala mesophila</name>
    <name type="common">Black yeast-like fungus</name>
    <dbReference type="NCBI Taxonomy" id="212818"/>
    <lineage>
        <taxon>Eukaryota</taxon>
        <taxon>Fungi</taxon>
        <taxon>Dikarya</taxon>
        <taxon>Ascomycota</taxon>
        <taxon>Pezizomycotina</taxon>
        <taxon>Eurotiomycetes</taxon>
        <taxon>Chaetothyriomycetidae</taxon>
        <taxon>Chaetothyriales</taxon>
        <taxon>Herpotrichiellaceae</taxon>
        <taxon>Exophiala</taxon>
    </lineage>
</organism>
<keyword evidence="5" id="KW-1185">Reference proteome</keyword>
<evidence type="ECO:0000313" key="4">
    <source>
        <dbReference type="EMBL" id="KIV94011.1"/>
    </source>
</evidence>
<dbReference type="PANTHER" id="PTHR24067">
    <property type="entry name" value="UBIQUITIN-CONJUGATING ENZYME E2"/>
    <property type="match status" value="1"/>
</dbReference>
<reference evidence="4 5" key="1">
    <citation type="submission" date="2015-01" db="EMBL/GenBank/DDBJ databases">
        <title>The Genome Sequence of Exophiala mesophila CBS40295.</title>
        <authorList>
            <consortium name="The Broad Institute Genomics Platform"/>
            <person name="Cuomo C."/>
            <person name="de Hoog S."/>
            <person name="Gorbushina A."/>
            <person name="Stielow B."/>
            <person name="Teixiera M."/>
            <person name="Abouelleil A."/>
            <person name="Chapman S.B."/>
            <person name="Priest M."/>
            <person name="Young S.K."/>
            <person name="Wortman J."/>
            <person name="Nusbaum C."/>
            <person name="Birren B."/>
        </authorList>
    </citation>
    <scope>NUCLEOTIDE SEQUENCE [LARGE SCALE GENOMIC DNA]</scope>
    <source>
        <strain evidence="4 5">CBS 40295</strain>
    </source>
</reference>
<dbReference type="VEuPathDB" id="FungiDB:PV10_05175"/>
<dbReference type="InterPro" id="IPR016135">
    <property type="entry name" value="UBQ-conjugating_enzyme/RWD"/>
</dbReference>
<name>A0A0D1Y0M4_EXOME</name>
<dbReference type="OMA" id="FRTRLWH"/>
<dbReference type="Proteomes" id="UP000054302">
    <property type="component" value="Unassembled WGS sequence"/>
</dbReference>
<gene>
    <name evidence="4" type="ORF">PV10_05175</name>
</gene>
<dbReference type="Pfam" id="PF00179">
    <property type="entry name" value="UQ_con"/>
    <property type="match status" value="1"/>
</dbReference>
<dbReference type="InterPro" id="IPR000608">
    <property type="entry name" value="UBC"/>
</dbReference>
<feature type="compositionally biased region" description="Polar residues" evidence="2">
    <location>
        <begin position="224"/>
        <end position="233"/>
    </location>
</feature>